<accession>A0A7G9WAK7</accession>
<dbReference type="EMBL" id="CP058559">
    <property type="protein sequence ID" value="QNO15719.1"/>
    <property type="molecule type" value="Genomic_DNA"/>
</dbReference>
<name>A0A7G9WAK7_ALKCA</name>
<dbReference type="Proteomes" id="UP000516160">
    <property type="component" value="Chromosome"/>
</dbReference>
<keyword evidence="1" id="KW-1133">Transmembrane helix</keyword>
<evidence type="ECO:0000313" key="3">
    <source>
        <dbReference type="Proteomes" id="UP000516160"/>
    </source>
</evidence>
<reference evidence="2 3" key="1">
    <citation type="submission" date="2020-07" db="EMBL/GenBank/DDBJ databases">
        <title>Alkalicella. sp. LB2 genome.</title>
        <authorList>
            <person name="Postec A."/>
            <person name="Quemeneur M."/>
        </authorList>
    </citation>
    <scope>NUCLEOTIDE SEQUENCE [LARGE SCALE GENOMIC DNA]</scope>
    <source>
        <strain evidence="2 3">LB2</strain>
    </source>
</reference>
<dbReference type="AlphaFoldDB" id="A0A7G9WAK7"/>
<gene>
    <name evidence="2" type="ORF">HYG86_13580</name>
</gene>
<feature type="transmembrane region" description="Helical" evidence="1">
    <location>
        <begin position="20"/>
        <end position="42"/>
    </location>
</feature>
<evidence type="ECO:0000313" key="2">
    <source>
        <dbReference type="EMBL" id="QNO15719.1"/>
    </source>
</evidence>
<keyword evidence="1" id="KW-0472">Membrane</keyword>
<proteinExistence type="predicted"/>
<evidence type="ECO:0000256" key="1">
    <source>
        <dbReference type="SAM" id="Phobius"/>
    </source>
</evidence>
<sequence length="258" mass="30009">MFKNKNNDDNKLKSLKRSQILVISLLGIFVLVLVTFGILIILPTTDTTTPETPFTQPVYITPTTEITVIEKCIHCTNQRDIINQELADEIRRNGHMIQQDLKGFLVSRLNLDSDYDPIKLFTTKEVIIQYEIEQCDLCKDEDYVFMVYENEQLSFYQGLPEKNNIIKTISEEVLFIDKEKEEEYSQGIKMGEEIFYIGIYENSFGVYLSEPVNGQDPLFIFTNLTVRSDLHFILIDEKPKFTNYEEMLDLIEAYAGNH</sequence>
<protein>
    <submittedName>
        <fullName evidence="2">Uncharacterized protein</fullName>
    </submittedName>
</protein>
<keyword evidence="1" id="KW-0812">Transmembrane</keyword>
<dbReference type="KEGG" id="acae:HYG86_13580"/>
<organism evidence="2 3">
    <name type="scientific">Alkalicella caledoniensis</name>
    <dbReference type="NCBI Taxonomy" id="2731377"/>
    <lineage>
        <taxon>Bacteria</taxon>
        <taxon>Bacillati</taxon>
        <taxon>Bacillota</taxon>
        <taxon>Clostridia</taxon>
        <taxon>Eubacteriales</taxon>
        <taxon>Proteinivoracaceae</taxon>
        <taxon>Alkalicella</taxon>
    </lineage>
</organism>
<keyword evidence="3" id="KW-1185">Reference proteome</keyword>
<dbReference type="RefSeq" id="WP_213166127.1">
    <property type="nucleotide sequence ID" value="NZ_CP058559.1"/>
</dbReference>